<dbReference type="WBParaSite" id="snap_masked-unitig_22395-processed-gene-0.0-mRNA-1">
    <property type="protein sequence ID" value="snap_masked-unitig_22395-processed-gene-0.0-mRNA-1"/>
    <property type="gene ID" value="snap_masked-unitig_22395-processed-gene-0.0"/>
</dbReference>
<evidence type="ECO:0000313" key="1">
    <source>
        <dbReference type="Proteomes" id="UP000095280"/>
    </source>
</evidence>
<protein>
    <submittedName>
        <fullName evidence="2">Metallophos domain-containing protein</fullName>
    </submittedName>
</protein>
<dbReference type="SUPFAM" id="SSF56300">
    <property type="entry name" value="Metallo-dependent phosphatases"/>
    <property type="match status" value="1"/>
</dbReference>
<accession>A0A1I8JPC3</accession>
<proteinExistence type="predicted"/>
<keyword evidence="1" id="KW-1185">Reference proteome</keyword>
<organism evidence="1 2">
    <name type="scientific">Macrostomum lignano</name>
    <dbReference type="NCBI Taxonomy" id="282301"/>
    <lineage>
        <taxon>Eukaryota</taxon>
        <taxon>Metazoa</taxon>
        <taxon>Spiralia</taxon>
        <taxon>Lophotrochozoa</taxon>
        <taxon>Platyhelminthes</taxon>
        <taxon>Rhabditophora</taxon>
        <taxon>Macrostomorpha</taxon>
        <taxon>Macrostomida</taxon>
        <taxon>Macrostomidae</taxon>
        <taxon>Macrostomum</taxon>
    </lineage>
</organism>
<sequence>VPTCSWPVTTLCGALGSTDPLPTWFRRLDPLLLKYKVSAYLCGHEHNMQHIVLNGTDYFVAGAAAHVTTSTAHMGLFRSRLVAAAHSDPVSCSASAGSASRRLSTAAEQPEKFDIACLQYLVCPLSRCSLAYNPARRELVSSNFQFAYPVRGGSIPMLSPHYGRQLTDEEVSLLQAGAAGWTLVASPSVRSNSPDKADGSNGTG</sequence>
<name>A0A1I8JPC3_9PLAT</name>
<evidence type="ECO:0000313" key="2">
    <source>
        <dbReference type="WBParaSite" id="snap_masked-unitig_22395-processed-gene-0.0-mRNA-1"/>
    </source>
</evidence>
<dbReference type="PANTHER" id="PTHR33505:SF4">
    <property type="entry name" value="PROTEIN PREY, MITOCHONDRIAL"/>
    <property type="match status" value="1"/>
</dbReference>
<dbReference type="InterPro" id="IPR029052">
    <property type="entry name" value="Metallo-depent_PP-like"/>
</dbReference>
<dbReference type="Proteomes" id="UP000095280">
    <property type="component" value="Unplaced"/>
</dbReference>
<dbReference type="PANTHER" id="PTHR33505">
    <property type="entry name" value="ZGC:162634"/>
    <property type="match status" value="1"/>
</dbReference>
<reference evidence="2" key="1">
    <citation type="submission" date="2016-11" db="UniProtKB">
        <authorList>
            <consortium name="WormBaseParasite"/>
        </authorList>
    </citation>
    <scope>IDENTIFICATION</scope>
</reference>
<dbReference type="AlphaFoldDB" id="A0A1I8JPC3"/>
<dbReference type="Gene3D" id="2.20.25.10">
    <property type="match status" value="1"/>
</dbReference>
<dbReference type="SUPFAM" id="SSF158997">
    <property type="entry name" value="Trm112p-like"/>
    <property type="match status" value="1"/>
</dbReference>
<dbReference type="Gene3D" id="3.60.21.10">
    <property type="match status" value="1"/>
</dbReference>